<evidence type="ECO:0000313" key="1">
    <source>
        <dbReference type="EMBL" id="CAA9218585.1"/>
    </source>
</evidence>
<gene>
    <name evidence="1" type="ORF">AVDCRST_MAG50-508</name>
</gene>
<dbReference type="Gene3D" id="2.30.110.10">
    <property type="entry name" value="Electron Transport, Fmn-binding Protein, Chain A"/>
    <property type="match status" value="1"/>
</dbReference>
<dbReference type="AlphaFoldDB" id="A0A6J4HBC0"/>
<name>A0A6J4HBC0_9ACTN</name>
<accession>A0A6J4HBC0</accession>
<dbReference type="InterPro" id="IPR012349">
    <property type="entry name" value="Split_barrel_FMN-bd"/>
</dbReference>
<evidence type="ECO:0008006" key="2">
    <source>
        <dbReference type="Google" id="ProtNLM"/>
    </source>
</evidence>
<dbReference type="EMBL" id="CADCTF010000021">
    <property type="protein sequence ID" value="CAA9218585.1"/>
    <property type="molecule type" value="Genomic_DNA"/>
</dbReference>
<protein>
    <recommendedName>
        <fullName evidence="2">Nitroreductase family deazaflavin-dependent oxidoreductase</fullName>
    </recommendedName>
</protein>
<sequence length="149" mass="16531">MSTDRYIRPDWFTAHVFNPSVGWLTRRGLSLLGSRELRVVGRKSGAVRTTVVNLLELDGRTYLVAPRGTTEWVRNVRAAGGKGELRVGRRVDGFAATELDDPAKVPVIRAYLEKWAWEVGKFFEGLSKDASDAEIAAVAPKFPVFALDL</sequence>
<dbReference type="Pfam" id="PF04075">
    <property type="entry name" value="F420H2_quin_red"/>
    <property type="match status" value="1"/>
</dbReference>
<dbReference type="GO" id="GO:0016491">
    <property type="term" value="F:oxidoreductase activity"/>
    <property type="evidence" value="ECO:0007669"/>
    <property type="project" value="InterPro"/>
</dbReference>
<dbReference type="InterPro" id="IPR004378">
    <property type="entry name" value="F420H2_quin_Rdtase"/>
</dbReference>
<proteinExistence type="predicted"/>
<organism evidence="1">
    <name type="scientific">uncultured Acidimicrobiales bacterium</name>
    <dbReference type="NCBI Taxonomy" id="310071"/>
    <lineage>
        <taxon>Bacteria</taxon>
        <taxon>Bacillati</taxon>
        <taxon>Actinomycetota</taxon>
        <taxon>Acidimicrobiia</taxon>
        <taxon>Acidimicrobiales</taxon>
        <taxon>environmental samples</taxon>
    </lineage>
</organism>
<reference evidence="1" key="1">
    <citation type="submission" date="2020-02" db="EMBL/GenBank/DDBJ databases">
        <authorList>
            <person name="Meier V. D."/>
        </authorList>
    </citation>
    <scope>NUCLEOTIDE SEQUENCE</scope>
    <source>
        <strain evidence="1">AVDCRST_MAG50</strain>
    </source>
</reference>